<dbReference type="EMBL" id="WSTB01000002">
    <property type="protein sequence ID" value="MWB93430.1"/>
    <property type="molecule type" value="Genomic_DNA"/>
</dbReference>
<organism evidence="3 4">
    <name type="scientific">Flavobacterium hydrocarbonoxydans</name>
    <dbReference type="NCBI Taxonomy" id="2683249"/>
    <lineage>
        <taxon>Bacteria</taxon>
        <taxon>Pseudomonadati</taxon>
        <taxon>Bacteroidota</taxon>
        <taxon>Flavobacteriia</taxon>
        <taxon>Flavobacteriales</taxon>
        <taxon>Flavobacteriaceae</taxon>
        <taxon>Flavobacterium</taxon>
    </lineage>
</organism>
<proteinExistence type="predicted"/>
<evidence type="ECO:0000313" key="3">
    <source>
        <dbReference type="EMBL" id="MWB93430.1"/>
    </source>
</evidence>
<dbReference type="InterPro" id="IPR025381">
    <property type="entry name" value="DUF4296"/>
</dbReference>
<evidence type="ECO:0000256" key="1">
    <source>
        <dbReference type="SAM" id="Coils"/>
    </source>
</evidence>
<sequence length="157" mass="18480">MKNLVLIILVLFLSVSCKKELVKEPANLIEKQKMLDIMYDLSLLEAIKYQNPLVLDSNETSSTKFIFRKYKVDSLQFTQSNMYYAADYNSYKDMFDTINARLEKEKKSLEKKVKIDDKKEKIANKGKSKEQINDSLKKQALKRVNVDSIRRKMQLRK</sequence>
<reference evidence="3 4" key="1">
    <citation type="submission" date="2019-12" db="EMBL/GenBank/DDBJ databases">
        <authorList>
            <person name="Kim Y.S."/>
        </authorList>
    </citation>
    <scope>NUCLEOTIDE SEQUENCE [LARGE SCALE GENOMIC DNA]</scope>
    <source>
        <strain evidence="3 4">GA093</strain>
    </source>
</reference>
<feature type="coiled-coil region" evidence="1">
    <location>
        <begin position="92"/>
        <end position="119"/>
    </location>
</feature>
<dbReference type="PROSITE" id="PS51257">
    <property type="entry name" value="PROKAR_LIPOPROTEIN"/>
    <property type="match status" value="1"/>
</dbReference>
<accession>A0A6I4NFV7</accession>
<protein>
    <submittedName>
        <fullName evidence="3">DUF4296 domain-containing protein</fullName>
    </submittedName>
</protein>
<evidence type="ECO:0000313" key="4">
    <source>
        <dbReference type="Proteomes" id="UP000471501"/>
    </source>
</evidence>
<dbReference type="AlphaFoldDB" id="A0A6I4NFV7"/>
<gene>
    <name evidence="3" type="ORF">GON26_03595</name>
</gene>
<dbReference type="Proteomes" id="UP000471501">
    <property type="component" value="Unassembled WGS sequence"/>
</dbReference>
<name>A0A6I4NFV7_9FLAO</name>
<comment type="caution">
    <text evidence="3">The sequence shown here is derived from an EMBL/GenBank/DDBJ whole genome shotgun (WGS) entry which is preliminary data.</text>
</comment>
<keyword evidence="4" id="KW-1185">Reference proteome</keyword>
<dbReference type="Pfam" id="PF14129">
    <property type="entry name" value="DUF4296"/>
    <property type="match status" value="1"/>
</dbReference>
<evidence type="ECO:0000259" key="2">
    <source>
        <dbReference type="Pfam" id="PF14129"/>
    </source>
</evidence>
<feature type="domain" description="DUF4296" evidence="2">
    <location>
        <begin position="25"/>
        <end position="107"/>
    </location>
</feature>
<keyword evidence="1" id="KW-0175">Coiled coil</keyword>
<dbReference type="RefSeq" id="WP_160373361.1">
    <property type="nucleotide sequence ID" value="NZ_WSTB01000002.1"/>
</dbReference>